<name>A0A2S5CLV0_9GAMM</name>
<protein>
    <submittedName>
        <fullName evidence="1">Uncharacterized protein</fullName>
    </submittedName>
</protein>
<comment type="caution">
    <text evidence="1">The sequence shown here is derived from an EMBL/GenBank/DDBJ whole genome shotgun (WGS) entry which is preliminary data.</text>
</comment>
<accession>A0A2S5CLV0</accession>
<dbReference type="EMBL" id="PGFZ01000005">
    <property type="protein sequence ID" value="POZ51793.1"/>
    <property type="molecule type" value="Genomic_DNA"/>
</dbReference>
<dbReference type="AlphaFoldDB" id="A0A2S5CLV0"/>
<dbReference type="Proteomes" id="UP000237423">
    <property type="component" value="Unassembled WGS sequence"/>
</dbReference>
<dbReference type="RefSeq" id="WP_103974615.1">
    <property type="nucleotide sequence ID" value="NZ_PGFZ01000005.1"/>
</dbReference>
<gene>
    <name evidence="1" type="ORF">AADEFJLK_02667</name>
</gene>
<evidence type="ECO:0000313" key="2">
    <source>
        <dbReference type="Proteomes" id="UP000237423"/>
    </source>
</evidence>
<organism evidence="1 2">
    <name type="scientific">Methylovulum psychrotolerans</name>
    <dbReference type="NCBI Taxonomy" id="1704499"/>
    <lineage>
        <taxon>Bacteria</taxon>
        <taxon>Pseudomonadati</taxon>
        <taxon>Pseudomonadota</taxon>
        <taxon>Gammaproteobacteria</taxon>
        <taxon>Methylococcales</taxon>
        <taxon>Methylococcaceae</taxon>
        <taxon>Methylovulum</taxon>
    </lineage>
</organism>
<sequence>MLTMKRYGWFEYGETPIEITNYLTGQRLAVISGYSLTPNLDLKCVYSDAELQQPVHISIFRENCSSGGRIEMDYGDVFSVPPAYSHWRRLDDFLLDALSCWPEFVLNALWGSLIITGGWRSGCWEPKLKRLFLAGKSKTPEQLKNYPIAEPYVYPLDKTTPGRWRYSDVELPAVKAELMFERDAPLFIPYLSAKAPICGFQGSVPFLEREDKGAYLFPAKLEPASDRGEDPMTYLWYTYVDENVFFTFRTTPWQNVELFYCKDYGFRRFPPEKEFWVTDAMGNLIPGNTPRNPENIHARSSYLSYRAWLQVMTSINDAWPMWRNPPRKMEIDASVILRKYYGRTAYVGEYGSAIRYGFSAGMRNTDFRLQFKNK</sequence>
<evidence type="ECO:0000313" key="1">
    <source>
        <dbReference type="EMBL" id="POZ51793.1"/>
    </source>
</evidence>
<proteinExistence type="predicted"/>
<reference evidence="1 2" key="1">
    <citation type="submission" date="2017-11" db="EMBL/GenBank/DDBJ databases">
        <title>Draft Genome Sequence of Methylobacter psychrotolerans Sph1T, an Obligate Methanotroph from Low-Temperature Environments.</title>
        <authorList>
            <person name="Oshkin I.Y."/>
            <person name="Miroshnikov K."/>
            <person name="Belova S.E."/>
            <person name="Korzhenkov A."/>
            <person name="Toshchakov S.V."/>
            <person name="Dedysh S.N."/>
        </authorList>
    </citation>
    <scope>NUCLEOTIDE SEQUENCE [LARGE SCALE GENOMIC DNA]</scope>
    <source>
        <strain evidence="1 2">Sph1</strain>
    </source>
</reference>